<reference evidence="1" key="2">
    <citation type="submission" date="2017-12" db="EMBL/GenBank/DDBJ databases">
        <title>FDA dAtabase for Regulatory Grade micrObial Sequences (FDA-ARGOS): Supporting development and validation of Infectious Disease Dx tests.</title>
        <authorList>
            <person name="Campos J."/>
            <person name="Goldberg B."/>
            <person name="Tallon L."/>
            <person name="Sadzewicz L."/>
            <person name="Sengamalay N."/>
            <person name="Ott S."/>
            <person name="Godinez A."/>
            <person name="Nagaraj S."/>
            <person name="Vavikolanu K."/>
            <person name="Vyas G."/>
            <person name="Nadendla S."/>
            <person name="Aluvathingal J."/>
            <person name="Geyer C."/>
            <person name="Nandy P."/>
            <person name="Hobson J."/>
            <person name="Sichtig H."/>
        </authorList>
    </citation>
    <scope>NUCLEOTIDE SEQUENCE</scope>
    <source>
        <strain evidence="1">FDAARGOS_289</strain>
    </source>
</reference>
<keyword evidence="4" id="KW-1185">Reference proteome</keyword>
<dbReference type="EMBL" id="CP022048">
    <property type="protein sequence ID" value="ASE41220.1"/>
    <property type="molecule type" value="Genomic_DNA"/>
</dbReference>
<protein>
    <submittedName>
        <fullName evidence="1">Uncharacterized protein</fullName>
    </submittedName>
</protein>
<evidence type="ECO:0000313" key="4">
    <source>
        <dbReference type="Proteomes" id="UP001272940"/>
    </source>
</evidence>
<dbReference type="EMBL" id="JAMYEC010000002">
    <property type="protein sequence ID" value="MDX2334323.1"/>
    <property type="molecule type" value="Genomic_DNA"/>
</dbReference>
<dbReference type="Proteomes" id="UP001272940">
    <property type="component" value="Unassembled WGS sequence"/>
</dbReference>
<dbReference type="RefSeq" id="WP_084375283.1">
    <property type="nucleotide sequence ID" value="NZ_JAMYEC010000002.1"/>
</dbReference>
<evidence type="ECO:0000313" key="1">
    <source>
        <dbReference type="EMBL" id="ASE41220.1"/>
    </source>
</evidence>
<accession>A0A1Z3UDF8</accession>
<dbReference type="KEGG" id="bvc:CEP68_12740"/>
<reference evidence="2" key="3">
    <citation type="submission" date="2022-06" db="EMBL/GenBank/DDBJ databases">
        <authorList>
            <person name="Hesketh-Best P.J."/>
            <person name="Koch M.J."/>
        </authorList>
    </citation>
    <scope>NUCLEOTIDE SEQUENCE</scope>
    <source>
        <strain evidence="2">PC206-O</strain>
    </source>
</reference>
<proteinExistence type="predicted"/>
<sequence>MPKANDTEHLRFTLKGESGPFWQTNATIASVGSGTALLDGLDRQIAARIADLRRAGEGRWTLDLEVRARP</sequence>
<evidence type="ECO:0000313" key="2">
    <source>
        <dbReference type="EMBL" id="MDX2334323.1"/>
    </source>
</evidence>
<organism evidence="1 3">
    <name type="scientific">Brevundimonas vesicularis</name>
    <name type="common">Pseudomonas vesicularis</name>
    <dbReference type="NCBI Taxonomy" id="41276"/>
    <lineage>
        <taxon>Bacteria</taxon>
        <taxon>Pseudomonadati</taxon>
        <taxon>Pseudomonadota</taxon>
        <taxon>Alphaproteobacteria</taxon>
        <taxon>Caulobacterales</taxon>
        <taxon>Caulobacteraceae</taxon>
        <taxon>Brevundimonas</taxon>
    </lineage>
</organism>
<name>A0A1Z3UDF8_BREVE</name>
<gene>
    <name evidence="1" type="ORF">CEP68_12740</name>
    <name evidence="2" type="ORF">NJD11_05130</name>
</gene>
<reference evidence="3" key="1">
    <citation type="submission" date="2017-06" db="EMBL/GenBank/DDBJ databases">
        <title>FDA dAtabase for Regulatory Grade micrObial Sequences (FDA-ARGOS): Supporting development and validation of Infectious Disease Dx tests.</title>
        <authorList>
            <person name="Minogue T."/>
            <person name="Wolcott M."/>
            <person name="Wasieloski L."/>
            <person name="Aguilar W."/>
            <person name="Moore D."/>
            <person name="Tallon L."/>
            <person name="Sadzewicz L."/>
            <person name="Sengamalay N."/>
            <person name="Ott S."/>
            <person name="Godinez A."/>
            <person name="Nagaraj S."/>
            <person name="Nadendla S."/>
            <person name="Geyer C."/>
            <person name="Sichtig H."/>
        </authorList>
    </citation>
    <scope>NUCLEOTIDE SEQUENCE [LARGE SCALE GENOMIC DNA]</scope>
    <source>
        <strain evidence="3">FDAARGOS_289</strain>
    </source>
</reference>
<dbReference type="AlphaFoldDB" id="A0A1Z3UDF8"/>
<reference evidence="2 4" key="4">
    <citation type="journal article" date="2023" name="FEMS Microbes">
        <title>Whole genomes of deep-sea sponge-associated bacteria exhibit high novel natural product potential.</title>
        <authorList>
            <person name="Hesketh-Best P.J."/>
            <person name="January G.G."/>
            <person name="Koch M.J."/>
            <person name="Warburton P.J."/>
            <person name="Howell K.L."/>
            <person name="Upton M."/>
        </authorList>
    </citation>
    <scope>NUCLEOTIDE SEQUENCE [LARGE SCALE GENOMIC DNA]</scope>
    <source>
        <strain evidence="2 4">PC206-O</strain>
    </source>
</reference>
<dbReference type="Proteomes" id="UP000197050">
    <property type="component" value="Chromosome"/>
</dbReference>
<evidence type="ECO:0000313" key="3">
    <source>
        <dbReference type="Proteomes" id="UP000197050"/>
    </source>
</evidence>